<keyword evidence="4" id="KW-1185">Reference proteome</keyword>
<feature type="region of interest" description="Disordered" evidence="1">
    <location>
        <begin position="525"/>
        <end position="548"/>
    </location>
</feature>
<dbReference type="InterPro" id="IPR054722">
    <property type="entry name" value="PolX-like_BBD"/>
</dbReference>
<feature type="region of interest" description="Disordered" evidence="1">
    <location>
        <begin position="1"/>
        <end position="20"/>
    </location>
</feature>
<dbReference type="Proteomes" id="UP000095751">
    <property type="component" value="Unassembled WGS sequence"/>
</dbReference>
<sequence length="589" mass="64104">MAPTATRKGNATTTTTTSTTTQTVAPSMLLDNDLVVEDTIVSSWEGIHVVIESTQNTFSSNNDSVVTNLSAHQVGEARAASGMYGGTFDKISSCSTQEEADAVMKTTNCPLCRLPKGHAKSHHISYCPFIKSMGLNVKYKKEADQRLADYTKKKEQASKVKLEDDKDTVTGASAGLVKKSDSSGYYTAAETKGYNERQVKKKKAREEVETAGTVVGASGEDAVTDKDKDESIKKNPVDQSKTAGSGHHVTGGLSRFAQSKEDQFGFSDVSTSEDAASAVKNVNTSGSLDYFQTVVSNMLSPLDRVTTDGTVRKCISVARCGCHNVKVNMGVARKATNIFNFDHIIPDSGATSHIRQNCMDFEGDFVLCDNVFVLMGDHSEIPVLGYSNSRVKINGHVVRLVDNLHVPDLDVDLFSCTRHGSNGKGNTFFLGEEKMHLTFPQFTVTDDIPENGDLKVPIEPLSESDWAIPNSICDAFLDNVLKGRIAGKDRKMADQLFKGCVMTRSHRKEAYSKLKHALGRNLTSDEETNYGNGKDITDPTYGAGDDKDVDAENAREENALMNQLPDSYLCVGSPDKMMMDALKELNIDL</sequence>
<evidence type="ECO:0000313" key="4">
    <source>
        <dbReference type="Proteomes" id="UP000095751"/>
    </source>
</evidence>
<dbReference type="KEGG" id="fcy:FRACYDRAFT_243824"/>
<dbReference type="InParanoid" id="A0A1E7F3Z9"/>
<protein>
    <recommendedName>
        <fullName evidence="2">Retrovirus-related Pol polyprotein from transposon TNT 1-94-like beta-barrel domain-containing protein</fullName>
    </recommendedName>
</protein>
<dbReference type="EMBL" id="KV784364">
    <property type="protein sequence ID" value="OEU12573.1"/>
    <property type="molecule type" value="Genomic_DNA"/>
</dbReference>
<feature type="region of interest" description="Disordered" evidence="1">
    <location>
        <begin position="202"/>
        <end position="252"/>
    </location>
</feature>
<evidence type="ECO:0000259" key="2">
    <source>
        <dbReference type="Pfam" id="PF22936"/>
    </source>
</evidence>
<dbReference type="AlphaFoldDB" id="A0A1E7F3Z9"/>
<reference evidence="3 4" key="1">
    <citation type="submission" date="2016-09" db="EMBL/GenBank/DDBJ databases">
        <title>Extensive genetic diversity and differential bi-allelic expression allows diatom success in the polar Southern Ocean.</title>
        <authorList>
            <consortium name="DOE Joint Genome Institute"/>
            <person name="Mock T."/>
            <person name="Otillar R.P."/>
            <person name="Strauss J."/>
            <person name="Dupont C."/>
            <person name="Frickenhaus S."/>
            <person name="Maumus F."/>
            <person name="Mcmullan M."/>
            <person name="Sanges R."/>
            <person name="Schmutz J."/>
            <person name="Toseland A."/>
            <person name="Valas R."/>
            <person name="Veluchamy A."/>
            <person name="Ward B.J."/>
            <person name="Allen A."/>
            <person name="Barry K."/>
            <person name="Falciatore A."/>
            <person name="Ferrante M."/>
            <person name="Fortunato A.E."/>
            <person name="Gloeckner G."/>
            <person name="Gruber A."/>
            <person name="Hipkin R."/>
            <person name="Janech M."/>
            <person name="Kroth P."/>
            <person name="Leese F."/>
            <person name="Lindquist E."/>
            <person name="Lyon B.R."/>
            <person name="Martin J."/>
            <person name="Mayer C."/>
            <person name="Parker M."/>
            <person name="Quesneville H."/>
            <person name="Raymond J."/>
            <person name="Uhlig C."/>
            <person name="Valentin K.U."/>
            <person name="Worden A.Z."/>
            <person name="Armbrust E.V."/>
            <person name="Bowler C."/>
            <person name="Green B."/>
            <person name="Moulton V."/>
            <person name="Van Oosterhout C."/>
            <person name="Grigoriev I."/>
        </authorList>
    </citation>
    <scope>NUCLEOTIDE SEQUENCE [LARGE SCALE GENOMIC DNA]</scope>
    <source>
        <strain evidence="3 4">CCMP1102</strain>
    </source>
</reference>
<organism evidence="3 4">
    <name type="scientific">Fragilariopsis cylindrus CCMP1102</name>
    <dbReference type="NCBI Taxonomy" id="635003"/>
    <lineage>
        <taxon>Eukaryota</taxon>
        <taxon>Sar</taxon>
        <taxon>Stramenopiles</taxon>
        <taxon>Ochrophyta</taxon>
        <taxon>Bacillariophyta</taxon>
        <taxon>Bacillariophyceae</taxon>
        <taxon>Bacillariophycidae</taxon>
        <taxon>Bacillariales</taxon>
        <taxon>Bacillariaceae</taxon>
        <taxon>Fragilariopsis</taxon>
    </lineage>
</organism>
<dbReference type="Pfam" id="PF22936">
    <property type="entry name" value="Pol_BBD"/>
    <property type="match status" value="1"/>
</dbReference>
<feature type="domain" description="Retrovirus-related Pol polyprotein from transposon TNT 1-94-like beta-barrel" evidence="2">
    <location>
        <begin position="346"/>
        <end position="419"/>
    </location>
</feature>
<name>A0A1E7F3Z9_9STRA</name>
<gene>
    <name evidence="3" type="ORF">FRACYDRAFT_243824</name>
</gene>
<accession>A0A1E7F3Z9</accession>
<feature type="compositionally biased region" description="Basic and acidic residues" evidence="1">
    <location>
        <begin position="223"/>
        <end position="236"/>
    </location>
</feature>
<evidence type="ECO:0000256" key="1">
    <source>
        <dbReference type="SAM" id="MobiDB-lite"/>
    </source>
</evidence>
<evidence type="ECO:0000313" key="3">
    <source>
        <dbReference type="EMBL" id="OEU12573.1"/>
    </source>
</evidence>
<proteinExistence type="predicted"/>